<dbReference type="GO" id="GO:0008017">
    <property type="term" value="F:microtubule binding"/>
    <property type="evidence" value="ECO:0007669"/>
    <property type="project" value="TreeGrafter"/>
</dbReference>
<sequence length="324" mass="37734">MRVTIYGTVTRLGRMVIAVGRSAEVKSYGFPWNCRKNVPTKLAMLDRKLFSTLVKRPALLFSLVPGVKIAHCAKEVLDGKWPQRPKSTLDDVLRTADMHYEHNEMRELYDFLKDFNDSSEPELVWRLARATYELAKASAKEDEKKRLIYAAFALSEKALKLDEGNFACHKWFAILLDEMAKYEGVKYRLQRSPEVKQHFERSIELNPRDPTSHHCLGYWHYSFADLAWYQRKAAEAFFASPPTSTYSEAIRCFEHAEQVQPNFYSMNLLMLAKAYTKEKDYLKAGVYLTKLRDFNAKTVEDVKAMEEGEKLNQEVRIRIQYQSK</sequence>
<evidence type="ECO:0000256" key="1">
    <source>
        <dbReference type="ARBA" id="ARBA00004245"/>
    </source>
</evidence>
<evidence type="ECO:0000256" key="6">
    <source>
        <dbReference type="ARBA" id="ARBA00023212"/>
    </source>
</evidence>
<dbReference type="GO" id="GO:0005739">
    <property type="term" value="C:mitochondrion"/>
    <property type="evidence" value="ECO:0007669"/>
    <property type="project" value="TreeGrafter"/>
</dbReference>
<dbReference type="PANTHER" id="PTHR16056">
    <property type="entry name" value="REGULATOR OF MICROTUBULE DYNAMICS PROTEIN"/>
    <property type="match status" value="1"/>
</dbReference>
<keyword evidence="3" id="KW-0963">Cytoplasm</keyword>
<evidence type="ECO:0000313" key="9">
    <source>
        <dbReference type="EMBL" id="OQV21931.1"/>
    </source>
</evidence>
<dbReference type="GO" id="GO:0097431">
    <property type="term" value="C:mitotic spindle pole"/>
    <property type="evidence" value="ECO:0007669"/>
    <property type="project" value="TreeGrafter"/>
</dbReference>
<dbReference type="PANTHER" id="PTHR16056:SF16">
    <property type="entry name" value="REGULATOR OF MICROTUBULE DYNAMICS PROTEIN 1"/>
    <property type="match status" value="1"/>
</dbReference>
<evidence type="ECO:0000256" key="5">
    <source>
        <dbReference type="ARBA" id="ARBA00022803"/>
    </source>
</evidence>
<comment type="subcellular location">
    <subcellularLocation>
        <location evidence="1">Cytoplasm</location>
        <location evidence="1">Cytoskeleton</location>
    </subcellularLocation>
</comment>
<dbReference type="GO" id="GO:0005876">
    <property type="term" value="C:spindle microtubule"/>
    <property type="evidence" value="ECO:0007669"/>
    <property type="project" value="TreeGrafter"/>
</dbReference>
<evidence type="ECO:0000256" key="3">
    <source>
        <dbReference type="ARBA" id="ARBA00022490"/>
    </source>
</evidence>
<dbReference type="InterPro" id="IPR049039">
    <property type="entry name" value="RMD1-3_a_helical_rpt"/>
</dbReference>
<evidence type="ECO:0000256" key="7">
    <source>
        <dbReference type="ARBA" id="ARBA00039966"/>
    </source>
</evidence>
<keyword evidence="10" id="KW-1185">Reference proteome</keyword>
<dbReference type="OrthoDB" id="69711at2759"/>
<proteinExistence type="predicted"/>
<organism evidence="9 10">
    <name type="scientific">Hypsibius exemplaris</name>
    <name type="common">Freshwater tardigrade</name>
    <dbReference type="NCBI Taxonomy" id="2072580"/>
    <lineage>
        <taxon>Eukaryota</taxon>
        <taxon>Metazoa</taxon>
        <taxon>Ecdysozoa</taxon>
        <taxon>Tardigrada</taxon>
        <taxon>Eutardigrada</taxon>
        <taxon>Parachela</taxon>
        <taxon>Hypsibioidea</taxon>
        <taxon>Hypsibiidae</taxon>
        <taxon>Hypsibius</taxon>
    </lineage>
</organism>
<keyword evidence="4" id="KW-0677">Repeat</keyword>
<evidence type="ECO:0000313" key="10">
    <source>
        <dbReference type="Proteomes" id="UP000192578"/>
    </source>
</evidence>
<name>A0A1W0X3C3_HYPEX</name>
<accession>A0A1W0X3C3</accession>
<protein>
    <recommendedName>
        <fullName evidence="7">Regulator of microtubule dynamics protein 1</fullName>
    </recommendedName>
    <alternativeName>
        <fullName evidence="8">Protein FAM82B</fullName>
    </alternativeName>
</protein>
<dbReference type="InterPro" id="IPR011990">
    <property type="entry name" value="TPR-like_helical_dom_sf"/>
</dbReference>
<keyword evidence="6" id="KW-0206">Cytoskeleton</keyword>
<evidence type="ECO:0000256" key="2">
    <source>
        <dbReference type="ARBA" id="ARBA00011375"/>
    </source>
</evidence>
<keyword evidence="5" id="KW-0802">TPR repeat</keyword>
<gene>
    <name evidence="9" type="ORF">BV898_04144</name>
</gene>
<dbReference type="Pfam" id="PF21033">
    <property type="entry name" value="RMD1-3"/>
    <property type="match status" value="1"/>
</dbReference>
<evidence type="ECO:0000256" key="8">
    <source>
        <dbReference type="ARBA" id="ARBA00041958"/>
    </source>
</evidence>
<reference evidence="10" key="1">
    <citation type="submission" date="2017-01" db="EMBL/GenBank/DDBJ databases">
        <title>Comparative genomics of anhydrobiosis in the tardigrade Hypsibius dujardini.</title>
        <authorList>
            <person name="Yoshida Y."/>
            <person name="Koutsovoulos G."/>
            <person name="Laetsch D."/>
            <person name="Stevens L."/>
            <person name="Kumar S."/>
            <person name="Horikawa D."/>
            <person name="Ishino K."/>
            <person name="Komine S."/>
            <person name="Tomita M."/>
            <person name="Blaxter M."/>
            <person name="Arakawa K."/>
        </authorList>
    </citation>
    <scope>NUCLEOTIDE SEQUENCE [LARGE SCALE GENOMIC DNA]</scope>
    <source>
        <strain evidence="10">Z151</strain>
    </source>
</reference>
<comment type="caution">
    <text evidence="9">The sequence shown here is derived from an EMBL/GenBank/DDBJ whole genome shotgun (WGS) entry which is preliminary data.</text>
</comment>
<dbReference type="Proteomes" id="UP000192578">
    <property type="component" value="Unassembled WGS sequence"/>
</dbReference>
<dbReference type="AlphaFoldDB" id="A0A1W0X3C3"/>
<comment type="subunit">
    <text evidence="2">Interacts with microtubules.</text>
</comment>
<dbReference type="EMBL" id="MTYJ01000020">
    <property type="protein sequence ID" value="OQV21931.1"/>
    <property type="molecule type" value="Genomic_DNA"/>
</dbReference>
<evidence type="ECO:0000256" key="4">
    <source>
        <dbReference type="ARBA" id="ARBA00022737"/>
    </source>
</evidence>
<dbReference type="Gene3D" id="1.25.40.10">
    <property type="entry name" value="Tetratricopeptide repeat domain"/>
    <property type="match status" value="1"/>
</dbReference>
<dbReference type="SUPFAM" id="SSF48452">
    <property type="entry name" value="TPR-like"/>
    <property type="match status" value="1"/>
</dbReference>